<dbReference type="PANTHER" id="PTHR42760:SF133">
    <property type="entry name" value="3-OXOACYL-[ACYL-CARRIER-PROTEIN] REDUCTASE"/>
    <property type="match status" value="1"/>
</dbReference>
<dbReference type="GO" id="GO:0016616">
    <property type="term" value="F:oxidoreductase activity, acting on the CH-OH group of donors, NAD or NADP as acceptor"/>
    <property type="evidence" value="ECO:0007669"/>
    <property type="project" value="TreeGrafter"/>
</dbReference>
<dbReference type="EMBL" id="AP014801">
    <property type="protein sequence ID" value="BAQ71518.1"/>
    <property type="molecule type" value="Genomic_DNA"/>
</dbReference>
<gene>
    <name evidence="3" type="primary">fabG</name>
    <name evidence="3" type="ORF">NHU_04405</name>
</gene>
<keyword evidence="2" id="KW-0560">Oxidoreductase</keyword>
<protein>
    <submittedName>
        <fullName evidence="3">3-ketoacyl-(Acyl-carrier-protein) reductase</fullName>
    </submittedName>
</protein>
<dbReference type="Gene3D" id="3.40.50.720">
    <property type="entry name" value="NAD(P)-binding Rossmann-like Domain"/>
    <property type="match status" value="1"/>
</dbReference>
<keyword evidence="3" id="KW-0614">Plasmid</keyword>
<dbReference type="SUPFAM" id="SSF51735">
    <property type="entry name" value="NAD(P)-binding Rossmann-fold domains"/>
    <property type="match status" value="1"/>
</dbReference>
<dbReference type="PANTHER" id="PTHR42760">
    <property type="entry name" value="SHORT-CHAIN DEHYDROGENASES/REDUCTASES FAMILY MEMBER"/>
    <property type="match status" value="1"/>
</dbReference>
<dbReference type="InterPro" id="IPR036291">
    <property type="entry name" value="NAD(P)-bd_dom_sf"/>
</dbReference>
<reference evidence="3 4" key="1">
    <citation type="submission" date="2015-02" db="EMBL/GenBank/DDBJ databases">
        <title>Genome sequene of Rhodovulum sulfidophilum DSM 2351.</title>
        <authorList>
            <person name="Nagao N."/>
        </authorList>
    </citation>
    <scope>NUCLEOTIDE SEQUENCE [LARGE SCALE GENOMIC DNA]</scope>
    <source>
        <strain evidence="3 4">DSM 2351</strain>
        <plasmid evidence="4">Plasmid Plasmid1 DNA</plasmid>
    </source>
</reference>
<proteinExistence type="inferred from homology"/>
<dbReference type="PRINTS" id="PR00081">
    <property type="entry name" value="GDHRDH"/>
</dbReference>
<comment type="similarity">
    <text evidence="1">Belongs to the short-chain dehydrogenases/reductases (SDR) family.</text>
</comment>
<evidence type="ECO:0000313" key="3">
    <source>
        <dbReference type="EMBL" id="BAQ71518.1"/>
    </source>
</evidence>
<dbReference type="FunFam" id="3.40.50.720:FF:000173">
    <property type="entry name" value="3-oxoacyl-[acyl-carrier protein] reductase"/>
    <property type="match status" value="1"/>
</dbReference>
<sequence>MTMTRSETVRPEFRSRLSHQGRRVLVTGGARGIGLAIAEAFAARGATVALCDLDPEAVAGATAQIAASDAAGSALPVTCDVSDYAALSAALEAAGGNFDTVINNAGISPKHDGVAHKVWEMDPAEFRHVLDVNLTGSFNTVRALAPGMIAAKRGWVVNMSSVAGKTFMPVVACHYAATKSAILGFTRHLAGELGPHGIRVNALAPGRIETPMVLGVAPEVNAAQVEMTPLARLGEPAEVAEAALWLTDAESSFVTGQTIDVAGGLLMT</sequence>
<dbReference type="eggNOG" id="COG1028">
    <property type="taxonomic scope" value="Bacteria"/>
</dbReference>
<evidence type="ECO:0000256" key="2">
    <source>
        <dbReference type="ARBA" id="ARBA00023002"/>
    </source>
</evidence>
<dbReference type="PATRIC" id="fig|35806.4.peg.4509"/>
<dbReference type="InterPro" id="IPR002347">
    <property type="entry name" value="SDR_fam"/>
</dbReference>
<dbReference type="InterPro" id="IPR020904">
    <property type="entry name" value="Sc_DH/Rdtase_CS"/>
</dbReference>
<organism evidence="3 4">
    <name type="scientific">Rhodovulum sulfidophilum</name>
    <name type="common">Rhodobacter sulfidophilus</name>
    <dbReference type="NCBI Taxonomy" id="35806"/>
    <lineage>
        <taxon>Bacteria</taxon>
        <taxon>Pseudomonadati</taxon>
        <taxon>Pseudomonadota</taxon>
        <taxon>Alphaproteobacteria</taxon>
        <taxon>Rhodobacterales</taxon>
        <taxon>Paracoccaceae</taxon>
        <taxon>Rhodovulum</taxon>
    </lineage>
</organism>
<evidence type="ECO:0000313" key="4">
    <source>
        <dbReference type="Proteomes" id="UP000064912"/>
    </source>
</evidence>
<dbReference type="PROSITE" id="PS00061">
    <property type="entry name" value="ADH_SHORT"/>
    <property type="match status" value="1"/>
</dbReference>
<dbReference type="AlphaFoldDB" id="A0A0D6B8S9"/>
<dbReference type="NCBIfam" id="NF004198">
    <property type="entry name" value="PRK05653.1-3"/>
    <property type="match status" value="1"/>
</dbReference>
<dbReference type="Pfam" id="PF13561">
    <property type="entry name" value="adh_short_C2"/>
    <property type="match status" value="1"/>
</dbReference>
<geneLocation type="plasmid" evidence="4">
    <name>Plasmid1 DNA</name>
</geneLocation>
<dbReference type="KEGG" id="rsu:NHU_04405"/>
<name>A0A0D6B8S9_RHOSU</name>
<evidence type="ECO:0000256" key="1">
    <source>
        <dbReference type="ARBA" id="ARBA00006484"/>
    </source>
</evidence>
<dbReference type="Proteomes" id="UP000064912">
    <property type="component" value="Plasmid Plasmid1"/>
</dbReference>
<accession>A0A0D6B8S9</accession>
<dbReference type="PRINTS" id="PR00080">
    <property type="entry name" value="SDRFAMILY"/>
</dbReference>